<organism evidence="1 2">
    <name type="scientific">Pseudaeromonas paramecii</name>
    <dbReference type="NCBI Taxonomy" id="2138166"/>
    <lineage>
        <taxon>Bacteria</taxon>
        <taxon>Pseudomonadati</taxon>
        <taxon>Pseudomonadota</taxon>
        <taxon>Gammaproteobacteria</taxon>
        <taxon>Aeromonadales</taxon>
        <taxon>Aeromonadaceae</taxon>
        <taxon>Pseudaeromonas</taxon>
    </lineage>
</organism>
<dbReference type="EMBL" id="BAABFC010000009">
    <property type="protein sequence ID" value="GAA4496532.1"/>
    <property type="molecule type" value="Genomic_DNA"/>
</dbReference>
<name>A0ABP8Q2C8_9GAMM</name>
<keyword evidence="2" id="KW-1185">Reference proteome</keyword>
<evidence type="ECO:0000313" key="2">
    <source>
        <dbReference type="Proteomes" id="UP001501321"/>
    </source>
</evidence>
<protein>
    <submittedName>
        <fullName evidence="1">Ribosome-associated translation inhibitor RaiA</fullName>
    </submittedName>
</protein>
<comment type="caution">
    <text evidence="1">The sequence shown here is derived from an EMBL/GenBank/DDBJ whole genome shotgun (WGS) entry which is preliminary data.</text>
</comment>
<reference evidence="2" key="1">
    <citation type="journal article" date="2019" name="Int. J. Syst. Evol. Microbiol.">
        <title>The Global Catalogue of Microorganisms (GCM) 10K type strain sequencing project: providing services to taxonomists for standard genome sequencing and annotation.</title>
        <authorList>
            <consortium name="The Broad Institute Genomics Platform"/>
            <consortium name="The Broad Institute Genome Sequencing Center for Infectious Disease"/>
            <person name="Wu L."/>
            <person name="Ma J."/>
        </authorList>
    </citation>
    <scope>NUCLEOTIDE SEQUENCE [LARGE SCALE GENOMIC DNA]</scope>
    <source>
        <strain evidence="2">JCM 32226</strain>
    </source>
</reference>
<accession>A0ABP8Q2C8</accession>
<sequence>MLIDITSKVLDVTPTIQGRIASRFEKLERLQVPLITPHVIIHKEGLVFTVEATCGIPNDTLFAQAEHEDLHAAINALGQKLERQLIKYAARPQAHRAQRSGKEQCRMGTLIEAI</sequence>
<dbReference type="InterPro" id="IPR003489">
    <property type="entry name" value="RHF/RaiA"/>
</dbReference>
<dbReference type="InterPro" id="IPR036567">
    <property type="entry name" value="RHF-like"/>
</dbReference>
<dbReference type="NCBIfam" id="TIGR00741">
    <property type="entry name" value="yfiA"/>
    <property type="match status" value="1"/>
</dbReference>
<proteinExistence type="predicted"/>
<dbReference type="SUPFAM" id="SSF69754">
    <property type="entry name" value="Ribosome binding protein Y (YfiA homologue)"/>
    <property type="match status" value="1"/>
</dbReference>
<gene>
    <name evidence="1" type="primary">raiA</name>
    <name evidence="1" type="ORF">GCM10023095_11690</name>
</gene>
<dbReference type="Pfam" id="PF02482">
    <property type="entry name" value="Ribosomal_S30AE"/>
    <property type="match status" value="1"/>
</dbReference>
<dbReference type="Proteomes" id="UP001501321">
    <property type="component" value="Unassembled WGS sequence"/>
</dbReference>
<dbReference type="CDD" id="cd00552">
    <property type="entry name" value="RaiA"/>
    <property type="match status" value="1"/>
</dbReference>
<evidence type="ECO:0000313" key="1">
    <source>
        <dbReference type="EMBL" id="GAA4496532.1"/>
    </source>
</evidence>
<dbReference type="Gene3D" id="3.30.160.100">
    <property type="entry name" value="Ribosome hibernation promotion factor-like"/>
    <property type="match status" value="1"/>
</dbReference>
<dbReference type="RefSeq" id="WP_345010995.1">
    <property type="nucleotide sequence ID" value="NZ_BAABFC010000009.1"/>
</dbReference>